<keyword evidence="11" id="KW-1185">Reference proteome</keyword>
<feature type="binding site" evidence="8">
    <location>
        <begin position="8"/>
        <end position="10"/>
    </location>
    <ligand>
        <name>GTP</name>
        <dbReference type="ChEBI" id="CHEBI:37565"/>
    </ligand>
</feature>
<feature type="binding site" evidence="8">
    <location>
        <position position="100"/>
    </location>
    <ligand>
        <name>GTP</name>
        <dbReference type="ChEBI" id="CHEBI:37565"/>
    </ligand>
</feature>
<keyword evidence="10" id="KW-0548">Nucleotidyltransferase</keyword>
<comment type="subcellular location">
    <subcellularLocation>
        <location evidence="8">Cytoplasm</location>
    </subcellularLocation>
</comment>
<dbReference type="EMBL" id="JACXAI010000021">
    <property type="protein sequence ID" value="MBD1381774.1"/>
    <property type="molecule type" value="Genomic_DNA"/>
</dbReference>
<dbReference type="EC" id="2.7.7.77" evidence="8"/>
<dbReference type="Gene3D" id="3.90.550.10">
    <property type="entry name" value="Spore Coat Polysaccharide Biosynthesis Protein SpsA, Chain A"/>
    <property type="match status" value="1"/>
</dbReference>
<comment type="catalytic activity">
    <reaction evidence="8">
        <text>Mo-molybdopterin + GTP + H(+) = Mo-molybdopterin guanine dinucleotide + diphosphate</text>
        <dbReference type="Rhea" id="RHEA:34243"/>
        <dbReference type="ChEBI" id="CHEBI:15378"/>
        <dbReference type="ChEBI" id="CHEBI:33019"/>
        <dbReference type="ChEBI" id="CHEBI:37565"/>
        <dbReference type="ChEBI" id="CHEBI:71302"/>
        <dbReference type="ChEBI" id="CHEBI:71310"/>
        <dbReference type="EC" id="2.7.7.77"/>
    </reaction>
</comment>
<dbReference type="GO" id="GO:0061603">
    <property type="term" value="F:molybdenum cofactor guanylyltransferase activity"/>
    <property type="evidence" value="ECO:0007669"/>
    <property type="project" value="UniProtKB-EC"/>
</dbReference>
<comment type="function">
    <text evidence="8">Transfers a GMP moiety from GTP to Mo-molybdopterin (Mo-MPT) cofactor (Moco or molybdenum cofactor) to form Mo-molybdopterin guanine dinucleotide (Mo-MGD) cofactor.</text>
</comment>
<feature type="binding site" evidence="8">
    <location>
        <position position="100"/>
    </location>
    <ligand>
        <name>Mg(2+)</name>
        <dbReference type="ChEBI" id="CHEBI:18420"/>
    </ligand>
</feature>
<evidence type="ECO:0000256" key="6">
    <source>
        <dbReference type="ARBA" id="ARBA00023134"/>
    </source>
</evidence>
<dbReference type="AlphaFoldDB" id="A0A926NHL7"/>
<dbReference type="GO" id="GO:0046872">
    <property type="term" value="F:metal ion binding"/>
    <property type="evidence" value="ECO:0007669"/>
    <property type="project" value="UniProtKB-KW"/>
</dbReference>
<keyword evidence="1 8" id="KW-0963">Cytoplasm</keyword>
<dbReference type="PANTHER" id="PTHR19136">
    <property type="entry name" value="MOLYBDENUM COFACTOR GUANYLYLTRANSFERASE"/>
    <property type="match status" value="1"/>
</dbReference>
<evidence type="ECO:0000256" key="1">
    <source>
        <dbReference type="ARBA" id="ARBA00022490"/>
    </source>
</evidence>
<comment type="cofactor">
    <cofactor evidence="8">
        <name>Mg(2+)</name>
        <dbReference type="ChEBI" id="CHEBI:18420"/>
    </cofactor>
</comment>
<evidence type="ECO:0000259" key="9">
    <source>
        <dbReference type="Pfam" id="PF12804"/>
    </source>
</evidence>
<evidence type="ECO:0000256" key="5">
    <source>
        <dbReference type="ARBA" id="ARBA00022842"/>
    </source>
</evidence>
<dbReference type="InterPro" id="IPR013482">
    <property type="entry name" value="Molybde_CF_guanTrfase"/>
</dbReference>
<evidence type="ECO:0000313" key="10">
    <source>
        <dbReference type="EMBL" id="MBD1381774.1"/>
    </source>
</evidence>
<keyword evidence="6 8" id="KW-0342">GTP-binding</keyword>
<dbReference type="InterPro" id="IPR029044">
    <property type="entry name" value="Nucleotide-diphossugar_trans"/>
</dbReference>
<organism evidence="10 11">
    <name type="scientific">Metabacillus arenae</name>
    <dbReference type="NCBI Taxonomy" id="2771434"/>
    <lineage>
        <taxon>Bacteria</taxon>
        <taxon>Bacillati</taxon>
        <taxon>Bacillota</taxon>
        <taxon>Bacilli</taxon>
        <taxon>Bacillales</taxon>
        <taxon>Bacillaceae</taxon>
        <taxon>Metabacillus</taxon>
    </lineage>
</organism>
<feature type="binding site" evidence="8">
    <location>
        <position position="20"/>
    </location>
    <ligand>
        <name>GTP</name>
        <dbReference type="ChEBI" id="CHEBI:37565"/>
    </ligand>
</feature>
<evidence type="ECO:0000256" key="3">
    <source>
        <dbReference type="ARBA" id="ARBA00022723"/>
    </source>
</evidence>
<evidence type="ECO:0000256" key="2">
    <source>
        <dbReference type="ARBA" id="ARBA00022679"/>
    </source>
</evidence>
<evidence type="ECO:0000256" key="7">
    <source>
        <dbReference type="ARBA" id="ARBA00023150"/>
    </source>
</evidence>
<keyword evidence="5 8" id="KW-0460">Magnesium</keyword>
<gene>
    <name evidence="8" type="primary">mobA</name>
    <name evidence="10" type="ORF">IC621_16195</name>
</gene>
<protein>
    <recommendedName>
        <fullName evidence="8">Probable molybdenum cofactor guanylyltransferase</fullName>
        <shortName evidence="8">MoCo guanylyltransferase</shortName>
        <ecNumber evidence="8">2.7.7.77</ecNumber>
    </recommendedName>
    <alternativeName>
        <fullName evidence="8">GTP:molybdopterin guanylyltransferase</fullName>
    </alternativeName>
    <alternativeName>
        <fullName evidence="8">Mo-MPT guanylyltransferase</fullName>
    </alternativeName>
    <alternativeName>
        <fullName evidence="8">Molybdopterin guanylyltransferase</fullName>
    </alternativeName>
    <alternativeName>
        <fullName evidence="8">Molybdopterin-guanine dinucleotide synthase</fullName>
        <shortName evidence="8">MGD synthase</shortName>
    </alternativeName>
</protein>
<keyword evidence="2 8" id="KW-0808">Transferase</keyword>
<dbReference type="GO" id="GO:0005737">
    <property type="term" value="C:cytoplasm"/>
    <property type="evidence" value="ECO:0007669"/>
    <property type="project" value="UniProtKB-SubCell"/>
</dbReference>
<reference evidence="10" key="1">
    <citation type="submission" date="2020-09" db="EMBL/GenBank/DDBJ databases">
        <title>A novel bacterium of genus Bacillus, isolated from South China Sea.</title>
        <authorList>
            <person name="Huang H."/>
            <person name="Mo K."/>
            <person name="Hu Y."/>
        </authorList>
    </citation>
    <scope>NUCLEOTIDE SEQUENCE</scope>
    <source>
        <strain evidence="10">IB182487</strain>
    </source>
</reference>
<keyword evidence="4 8" id="KW-0547">Nucleotide-binding</keyword>
<accession>A0A926NHL7</accession>
<proteinExistence type="inferred from homology"/>
<comment type="domain">
    <text evidence="8">The N-terminal domain determines nucleotide recognition and specific binding, while the C-terminal domain determines the specific binding to the target protein.</text>
</comment>
<evidence type="ECO:0000256" key="4">
    <source>
        <dbReference type="ARBA" id="ARBA00022741"/>
    </source>
</evidence>
<dbReference type="RefSeq" id="WP_191159371.1">
    <property type="nucleotide sequence ID" value="NZ_JACXAI010000021.1"/>
</dbReference>
<sequence length="190" mass="21915">MSIAGIVLAGGKSSRYGTPKMFETYKGKHLYEYSVDALRENRLSPIIISTNSELRPCFKRTDVHYIIENELEAHQGPLFALYNVISNEQKAEWFFVLSCDIPFVTSCFVREIIAIAKGTHSFDVILPTQSGRDQPLLALYHRRSLSKMKQTLSSNKRSLRVLLNELNVRTVPFSRDENIFININYKEDWH</sequence>
<dbReference type="GO" id="GO:0006777">
    <property type="term" value="P:Mo-molybdopterin cofactor biosynthetic process"/>
    <property type="evidence" value="ECO:0007669"/>
    <property type="project" value="UniProtKB-KW"/>
</dbReference>
<comment type="caution">
    <text evidence="10">The sequence shown here is derived from an EMBL/GenBank/DDBJ whole genome shotgun (WGS) entry which is preliminary data.</text>
</comment>
<comment type="caution">
    <text evidence="8">Lacks conserved residue(s) required for the propagation of feature annotation.</text>
</comment>
<evidence type="ECO:0000313" key="11">
    <source>
        <dbReference type="Proteomes" id="UP000626844"/>
    </source>
</evidence>
<name>A0A926NHL7_9BACI</name>
<comment type="similarity">
    <text evidence="8">Belongs to the MobA family.</text>
</comment>
<dbReference type="Proteomes" id="UP000626844">
    <property type="component" value="Unassembled WGS sequence"/>
</dbReference>
<keyword evidence="7 8" id="KW-0501">Molybdenum cofactor biosynthesis</keyword>
<evidence type="ECO:0000256" key="8">
    <source>
        <dbReference type="HAMAP-Rule" id="MF_00316"/>
    </source>
</evidence>
<dbReference type="GO" id="GO:0005525">
    <property type="term" value="F:GTP binding"/>
    <property type="evidence" value="ECO:0007669"/>
    <property type="project" value="UniProtKB-UniRule"/>
</dbReference>
<dbReference type="CDD" id="cd02503">
    <property type="entry name" value="MobA"/>
    <property type="match status" value="1"/>
</dbReference>
<dbReference type="HAMAP" id="MF_00316">
    <property type="entry name" value="MobA"/>
    <property type="match status" value="1"/>
</dbReference>
<dbReference type="Pfam" id="PF12804">
    <property type="entry name" value="NTP_transf_3"/>
    <property type="match status" value="1"/>
</dbReference>
<dbReference type="SUPFAM" id="SSF53448">
    <property type="entry name" value="Nucleotide-diphospho-sugar transferases"/>
    <property type="match status" value="1"/>
</dbReference>
<keyword evidence="3 8" id="KW-0479">Metal-binding</keyword>
<dbReference type="InterPro" id="IPR025877">
    <property type="entry name" value="MobA-like_NTP_Trfase"/>
</dbReference>
<feature type="domain" description="MobA-like NTP transferase" evidence="9">
    <location>
        <begin position="5"/>
        <end position="166"/>
    </location>
</feature>
<dbReference type="PANTHER" id="PTHR19136:SF81">
    <property type="entry name" value="MOLYBDENUM COFACTOR GUANYLYLTRANSFERASE"/>
    <property type="match status" value="1"/>
</dbReference>